<sequence length="393" mass="44654">MHCSNFISSAETIAGNEDLLAEILLLLPPISLLRFRSVSRSWLSLISSARFCHLHTLLSPTPKISGVFLRKSPTDFQFLSLNSSNSSPFPFKFHGFVEDPAGIKILQSCNGLLLCSSLCKIGATRTYYVYNPTIHRSSSIPPIIGDVSTVIFGVNLAFEPFKSPHYKLICVRSTAESMYHHQIEIYSSETGVWTLCGALIVAPFDMVFDNGVFWNGAIHWISPRGNSLYFDVSNERIGRMPTLPILERRNSRRFRYFGESSGHLHLMEIYGPRGTSFKVLEMEKDYSKWVVRYHVDLDALVSAYPEMLRNYLDSRESSYYAFIVLLLIREEKEESSSLLLHIPGKIISYNIRNKTIRELCHLPTNSRGNGEGKESLQFGWLDAYQYFESLACA</sequence>
<comment type="caution">
    <text evidence="2">The sequence shown here is derived from an EMBL/GenBank/DDBJ whole genome shotgun (WGS) entry which is preliminary data.</text>
</comment>
<dbReference type="Pfam" id="PF07734">
    <property type="entry name" value="FBA_1"/>
    <property type="match status" value="1"/>
</dbReference>
<dbReference type="EMBL" id="BPVZ01000055">
    <property type="protein sequence ID" value="GKV20436.1"/>
    <property type="molecule type" value="Genomic_DNA"/>
</dbReference>
<dbReference type="PANTHER" id="PTHR35546:SF134">
    <property type="entry name" value="F-BOX ASSOCIATED DOMAIN-CONTAINING PROTEIN"/>
    <property type="match status" value="1"/>
</dbReference>
<dbReference type="NCBIfam" id="TIGR01640">
    <property type="entry name" value="F_box_assoc_1"/>
    <property type="match status" value="1"/>
</dbReference>
<dbReference type="InterPro" id="IPR006527">
    <property type="entry name" value="F-box-assoc_dom_typ1"/>
</dbReference>
<dbReference type="InterPro" id="IPR055290">
    <property type="entry name" value="At3g26010-like"/>
</dbReference>
<dbReference type="InterPro" id="IPR036047">
    <property type="entry name" value="F-box-like_dom_sf"/>
</dbReference>
<feature type="domain" description="F-box" evidence="1">
    <location>
        <begin position="15"/>
        <end position="55"/>
    </location>
</feature>
<evidence type="ECO:0000313" key="3">
    <source>
        <dbReference type="Proteomes" id="UP001054252"/>
    </source>
</evidence>
<evidence type="ECO:0000313" key="2">
    <source>
        <dbReference type="EMBL" id="GKV20436.1"/>
    </source>
</evidence>
<dbReference type="PANTHER" id="PTHR35546">
    <property type="entry name" value="F-BOX PROTEIN INTERACTION DOMAIN PROTEIN-RELATED"/>
    <property type="match status" value="1"/>
</dbReference>
<dbReference type="InterPro" id="IPR001810">
    <property type="entry name" value="F-box_dom"/>
</dbReference>
<dbReference type="Pfam" id="PF00646">
    <property type="entry name" value="F-box"/>
    <property type="match status" value="1"/>
</dbReference>
<dbReference type="SMART" id="SM00256">
    <property type="entry name" value="FBOX"/>
    <property type="match status" value="1"/>
</dbReference>
<proteinExistence type="predicted"/>
<name>A0AAV5K638_9ROSI</name>
<dbReference type="SUPFAM" id="SSF81383">
    <property type="entry name" value="F-box domain"/>
    <property type="match status" value="1"/>
</dbReference>
<reference evidence="2 3" key="1">
    <citation type="journal article" date="2021" name="Commun. Biol.">
        <title>The genome of Shorea leprosula (Dipterocarpaceae) highlights the ecological relevance of drought in aseasonal tropical rainforests.</title>
        <authorList>
            <person name="Ng K.K.S."/>
            <person name="Kobayashi M.J."/>
            <person name="Fawcett J.A."/>
            <person name="Hatakeyama M."/>
            <person name="Paape T."/>
            <person name="Ng C.H."/>
            <person name="Ang C.C."/>
            <person name="Tnah L.H."/>
            <person name="Lee C.T."/>
            <person name="Nishiyama T."/>
            <person name="Sese J."/>
            <person name="O'Brien M.J."/>
            <person name="Copetti D."/>
            <person name="Mohd Noor M.I."/>
            <person name="Ong R.C."/>
            <person name="Putra M."/>
            <person name="Sireger I.Z."/>
            <person name="Indrioko S."/>
            <person name="Kosugi Y."/>
            <person name="Izuno A."/>
            <person name="Isagi Y."/>
            <person name="Lee S.L."/>
            <person name="Shimizu K.K."/>
        </authorList>
    </citation>
    <scope>NUCLEOTIDE SEQUENCE [LARGE SCALE GENOMIC DNA]</scope>
    <source>
        <strain evidence="2">214</strain>
    </source>
</reference>
<evidence type="ECO:0000259" key="1">
    <source>
        <dbReference type="SMART" id="SM00256"/>
    </source>
</evidence>
<protein>
    <recommendedName>
        <fullName evidence="1">F-box domain-containing protein</fullName>
    </recommendedName>
</protein>
<keyword evidence="3" id="KW-1185">Reference proteome</keyword>
<accession>A0AAV5K638</accession>
<organism evidence="2 3">
    <name type="scientific">Rubroshorea leprosula</name>
    <dbReference type="NCBI Taxonomy" id="152421"/>
    <lineage>
        <taxon>Eukaryota</taxon>
        <taxon>Viridiplantae</taxon>
        <taxon>Streptophyta</taxon>
        <taxon>Embryophyta</taxon>
        <taxon>Tracheophyta</taxon>
        <taxon>Spermatophyta</taxon>
        <taxon>Magnoliopsida</taxon>
        <taxon>eudicotyledons</taxon>
        <taxon>Gunneridae</taxon>
        <taxon>Pentapetalae</taxon>
        <taxon>rosids</taxon>
        <taxon>malvids</taxon>
        <taxon>Malvales</taxon>
        <taxon>Dipterocarpaceae</taxon>
        <taxon>Rubroshorea</taxon>
    </lineage>
</organism>
<dbReference type="Proteomes" id="UP001054252">
    <property type="component" value="Unassembled WGS sequence"/>
</dbReference>
<dbReference type="AlphaFoldDB" id="A0AAV5K638"/>
<dbReference type="InterPro" id="IPR017451">
    <property type="entry name" value="F-box-assoc_interact_dom"/>
</dbReference>
<gene>
    <name evidence="2" type="ORF">SLEP1_g30560</name>
</gene>